<dbReference type="AlphaFoldDB" id="A0A849ALI8"/>
<keyword evidence="1" id="KW-0805">Transcription regulation</keyword>
<keyword evidence="2" id="KW-0238">DNA-binding</keyword>
<dbReference type="InterPro" id="IPR009057">
    <property type="entry name" value="Homeodomain-like_sf"/>
</dbReference>
<dbReference type="RefSeq" id="WP_171156603.1">
    <property type="nucleotide sequence ID" value="NZ_JABENB010000002.1"/>
</dbReference>
<proteinExistence type="predicted"/>
<dbReference type="Pfam" id="PF20240">
    <property type="entry name" value="DUF6597"/>
    <property type="match status" value="1"/>
</dbReference>
<comment type="caution">
    <text evidence="5">The sequence shown here is derived from an EMBL/GenBank/DDBJ whole genome shotgun (WGS) entry which is preliminary data.</text>
</comment>
<evidence type="ECO:0000256" key="1">
    <source>
        <dbReference type="ARBA" id="ARBA00023015"/>
    </source>
</evidence>
<dbReference type="GO" id="GO:0043565">
    <property type="term" value="F:sequence-specific DNA binding"/>
    <property type="evidence" value="ECO:0007669"/>
    <property type="project" value="InterPro"/>
</dbReference>
<gene>
    <name evidence="5" type="ORF">HJ588_14035</name>
</gene>
<dbReference type="Pfam" id="PF12833">
    <property type="entry name" value="HTH_18"/>
    <property type="match status" value="1"/>
</dbReference>
<organism evidence="5 6">
    <name type="scientific">Flexivirga aerilata</name>
    <dbReference type="NCBI Taxonomy" id="1656889"/>
    <lineage>
        <taxon>Bacteria</taxon>
        <taxon>Bacillati</taxon>
        <taxon>Actinomycetota</taxon>
        <taxon>Actinomycetes</taxon>
        <taxon>Micrococcales</taxon>
        <taxon>Dermacoccaceae</taxon>
        <taxon>Flexivirga</taxon>
    </lineage>
</organism>
<evidence type="ECO:0000256" key="3">
    <source>
        <dbReference type="ARBA" id="ARBA00023163"/>
    </source>
</evidence>
<evidence type="ECO:0000313" key="5">
    <source>
        <dbReference type="EMBL" id="NNG40386.1"/>
    </source>
</evidence>
<keyword evidence="6" id="KW-1185">Reference proteome</keyword>
<dbReference type="PANTHER" id="PTHR46796">
    <property type="entry name" value="HTH-TYPE TRANSCRIPTIONAL ACTIVATOR RHAS-RELATED"/>
    <property type="match status" value="1"/>
</dbReference>
<dbReference type="SMART" id="SM00342">
    <property type="entry name" value="HTH_ARAC"/>
    <property type="match status" value="1"/>
</dbReference>
<dbReference type="InterPro" id="IPR018060">
    <property type="entry name" value="HTH_AraC"/>
</dbReference>
<dbReference type="Gene3D" id="1.10.10.60">
    <property type="entry name" value="Homeodomain-like"/>
    <property type="match status" value="1"/>
</dbReference>
<feature type="domain" description="HTH araC/xylS-type" evidence="4">
    <location>
        <begin position="175"/>
        <end position="273"/>
    </location>
</feature>
<evidence type="ECO:0000313" key="6">
    <source>
        <dbReference type="Proteomes" id="UP000557772"/>
    </source>
</evidence>
<accession>A0A849ALI8</accession>
<dbReference type="SUPFAM" id="SSF46689">
    <property type="entry name" value="Homeodomain-like"/>
    <property type="match status" value="1"/>
</dbReference>
<protein>
    <submittedName>
        <fullName evidence="5">AraC family transcriptional regulator</fullName>
    </submittedName>
</protein>
<keyword evidence="3" id="KW-0804">Transcription</keyword>
<reference evidence="5 6" key="1">
    <citation type="submission" date="2020-05" db="EMBL/GenBank/DDBJ databases">
        <title>Flexivirga sp. ID2601S isolated from air conditioner.</title>
        <authorList>
            <person name="Kim D.H."/>
        </authorList>
    </citation>
    <scope>NUCLEOTIDE SEQUENCE [LARGE SCALE GENOMIC DNA]</scope>
    <source>
        <strain evidence="5 6">ID2601S</strain>
    </source>
</reference>
<dbReference type="PROSITE" id="PS01124">
    <property type="entry name" value="HTH_ARAC_FAMILY_2"/>
    <property type="match status" value="1"/>
</dbReference>
<sequence>MPARTKATSNGIILDPAQFARVATLDRPAPDPALEAWVEHYWLLRWQLPSGMTYRSSTVPVSSCNLTVEHGGCRRHGAATGGVFVTGVVSRRRFDVELTGSGGVVGVKFRPGGFTALTGLDAAALRDRVVPAASLLPSAEGLADCRPDQADVVARLDRYLLGLPARRDDDFATLRRAIEILESAEPAITAAEFADQCGLGLRSLQRLCRRYVGVGPQWLIARARVHAAIERLHDGDDAPLAELATDLGWFDQAHMGRDFAALVGEPPGAYRDRQRAIERS</sequence>
<dbReference type="EMBL" id="JABENB010000002">
    <property type="protein sequence ID" value="NNG40386.1"/>
    <property type="molecule type" value="Genomic_DNA"/>
</dbReference>
<dbReference type="GO" id="GO:0003700">
    <property type="term" value="F:DNA-binding transcription factor activity"/>
    <property type="evidence" value="ECO:0007669"/>
    <property type="project" value="InterPro"/>
</dbReference>
<dbReference type="InterPro" id="IPR046532">
    <property type="entry name" value="DUF6597"/>
</dbReference>
<evidence type="ECO:0000256" key="2">
    <source>
        <dbReference type="ARBA" id="ARBA00023125"/>
    </source>
</evidence>
<dbReference type="Proteomes" id="UP000557772">
    <property type="component" value="Unassembled WGS sequence"/>
</dbReference>
<name>A0A849ALI8_9MICO</name>
<dbReference type="InterPro" id="IPR050204">
    <property type="entry name" value="AraC_XylS_family_regulators"/>
</dbReference>
<evidence type="ECO:0000259" key="4">
    <source>
        <dbReference type="PROSITE" id="PS01124"/>
    </source>
</evidence>